<dbReference type="AlphaFoldDB" id="A0ABD5SNE1"/>
<evidence type="ECO:0000313" key="1">
    <source>
        <dbReference type="EMBL" id="MFC6766477.1"/>
    </source>
</evidence>
<evidence type="ECO:0000313" key="2">
    <source>
        <dbReference type="Proteomes" id="UP001596383"/>
    </source>
</evidence>
<keyword evidence="2" id="KW-1185">Reference proteome</keyword>
<sequence>MSSRAAELERSTASGDALEAEIVQTVDALSTRAVTFEVESEIIVDTE</sequence>
<gene>
    <name evidence="1" type="ORF">ACFQE6_16225</name>
</gene>
<proteinExistence type="predicted"/>
<comment type="caution">
    <text evidence="1">The sequence shown here is derived from an EMBL/GenBank/DDBJ whole genome shotgun (WGS) entry which is preliminary data.</text>
</comment>
<reference evidence="1 2" key="1">
    <citation type="journal article" date="2019" name="Int. J. Syst. Evol. Microbiol.">
        <title>The Global Catalogue of Microorganisms (GCM) 10K type strain sequencing project: providing services to taxonomists for standard genome sequencing and annotation.</title>
        <authorList>
            <consortium name="The Broad Institute Genomics Platform"/>
            <consortium name="The Broad Institute Genome Sequencing Center for Infectious Disease"/>
            <person name="Wu L."/>
            <person name="Ma J."/>
        </authorList>
    </citation>
    <scope>NUCLEOTIDE SEQUENCE [LARGE SCALE GENOMIC DNA]</scope>
    <source>
        <strain evidence="1 2">LMG 29247</strain>
    </source>
</reference>
<protein>
    <submittedName>
        <fullName evidence="1">Uncharacterized protein</fullName>
    </submittedName>
</protein>
<accession>A0ABD5SNE1</accession>
<dbReference type="EMBL" id="JBHSWV010000253">
    <property type="protein sequence ID" value="MFC6766477.1"/>
    <property type="molecule type" value="Genomic_DNA"/>
</dbReference>
<name>A0ABD5SNE1_9EURY</name>
<organism evidence="1 2">
    <name type="scientific">Natrinema soli</name>
    <dbReference type="NCBI Taxonomy" id="1930624"/>
    <lineage>
        <taxon>Archaea</taxon>
        <taxon>Methanobacteriati</taxon>
        <taxon>Methanobacteriota</taxon>
        <taxon>Stenosarchaea group</taxon>
        <taxon>Halobacteria</taxon>
        <taxon>Halobacteriales</taxon>
        <taxon>Natrialbaceae</taxon>
        <taxon>Natrinema</taxon>
    </lineage>
</organism>
<dbReference type="Proteomes" id="UP001596383">
    <property type="component" value="Unassembled WGS sequence"/>
</dbReference>
<dbReference type="RefSeq" id="WP_273739448.1">
    <property type="nucleotide sequence ID" value="NZ_JAQIVI010000253.1"/>
</dbReference>